<proteinExistence type="predicted"/>
<dbReference type="EMBL" id="JAHDVG010000474">
    <property type="protein sequence ID" value="KAH1177225.1"/>
    <property type="molecule type" value="Genomic_DNA"/>
</dbReference>
<evidence type="ECO:0000313" key="2">
    <source>
        <dbReference type="Proteomes" id="UP000827986"/>
    </source>
</evidence>
<dbReference type="AlphaFoldDB" id="A0A9D4B1Y6"/>
<name>A0A9D4B1Y6_9SAUR</name>
<dbReference type="Proteomes" id="UP000827986">
    <property type="component" value="Unassembled WGS sequence"/>
</dbReference>
<evidence type="ECO:0000313" key="1">
    <source>
        <dbReference type="EMBL" id="KAH1177225.1"/>
    </source>
</evidence>
<organism evidence="1 2">
    <name type="scientific">Mauremys mutica</name>
    <name type="common">yellowpond turtle</name>
    <dbReference type="NCBI Taxonomy" id="74926"/>
    <lineage>
        <taxon>Eukaryota</taxon>
        <taxon>Metazoa</taxon>
        <taxon>Chordata</taxon>
        <taxon>Craniata</taxon>
        <taxon>Vertebrata</taxon>
        <taxon>Euteleostomi</taxon>
        <taxon>Archelosauria</taxon>
        <taxon>Testudinata</taxon>
        <taxon>Testudines</taxon>
        <taxon>Cryptodira</taxon>
        <taxon>Durocryptodira</taxon>
        <taxon>Testudinoidea</taxon>
        <taxon>Geoemydidae</taxon>
        <taxon>Geoemydinae</taxon>
        <taxon>Mauremys</taxon>
    </lineage>
</organism>
<protein>
    <submittedName>
        <fullName evidence="1">Uncharacterized protein</fullName>
    </submittedName>
</protein>
<reference evidence="1" key="1">
    <citation type="submission" date="2021-09" db="EMBL/GenBank/DDBJ databases">
        <title>The genome of Mauremys mutica provides insights into the evolution of semi-aquatic lifestyle.</title>
        <authorList>
            <person name="Gong S."/>
            <person name="Gao Y."/>
        </authorList>
    </citation>
    <scope>NUCLEOTIDE SEQUENCE</scope>
    <source>
        <strain evidence="1">MM-2020</strain>
        <tissue evidence="1">Muscle</tissue>
    </source>
</reference>
<feature type="non-terminal residue" evidence="1">
    <location>
        <position position="1"/>
    </location>
</feature>
<accession>A0A9D4B1Y6</accession>
<comment type="caution">
    <text evidence="1">The sequence shown here is derived from an EMBL/GenBank/DDBJ whole genome shotgun (WGS) entry which is preliminary data.</text>
</comment>
<gene>
    <name evidence="1" type="ORF">KIL84_010927</name>
</gene>
<feature type="non-terminal residue" evidence="1">
    <location>
        <position position="53"/>
    </location>
</feature>
<sequence length="53" mass="6173">ILLNICHCTETQIFSQTQKIFLNGSFKHLEEELLKSAQWSNTTESISEREKSM</sequence>
<keyword evidence="2" id="KW-1185">Reference proteome</keyword>